<comment type="subunit">
    <text evidence="6">Homodimer.</text>
</comment>
<dbReference type="InterPro" id="IPR029039">
    <property type="entry name" value="Flavoprotein-like_sf"/>
</dbReference>
<reference evidence="9" key="1">
    <citation type="journal article" date="2019" name="Int. J. Syst. Evol. Microbiol.">
        <title>The Global Catalogue of Microorganisms (GCM) 10K type strain sequencing project: providing services to taxonomists for standard genome sequencing and annotation.</title>
        <authorList>
            <consortium name="The Broad Institute Genomics Platform"/>
            <consortium name="The Broad Institute Genome Sequencing Center for Infectious Disease"/>
            <person name="Wu L."/>
            <person name="Ma J."/>
        </authorList>
    </citation>
    <scope>NUCLEOTIDE SEQUENCE [LARGE SCALE GENOMIC DNA]</scope>
    <source>
        <strain evidence="9">JCM 4087</strain>
    </source>
</reference>
<evidence type="ECO:0000259" key="7">
    <source>
        <dbReference type="Pfam" id="PF02525"/>
    </source>
</evidence>
<keyword evidence="4 6" id="KW-0520">NAD</keyword>
<comment type="caution">
    <text evidence="6">Lacks conserved residue(s) required for the propagation of feature annotation.</text>
</comment>
<keyword evidence="2 6" id="KW-0288">FMN</keyword>
<comment type="catalytic activity">
    <reaction evidence="5">
        <text>N,N-dimethyl-1,4-phenylenediamine + anthranilate + 2 NAD(+) = 2-(4-dimethylaminophenyl)diazenylbenzoate + 2 NADH + 2 H(+)</text>
        <dbReference type="Rhea" id="RHEA:55872"/>
        <dbReference type="ChEBI" id="CHEBI:15378"/>
        <dbReference type="ChEBI" id="CHEBI:15783"/>
        <dbReference type="ChEBI" id="CHEBI:16567"/>
        <dbReference type="ChEBI" id="CHEBI:57540"/>
        <dbReference type="ChEBI" id="CHEBI:57945"/>
        <dbReference type="ChEBI" id="CHEBI:71579"/>
        <dbReference type="EC" id="1.7.1.17"/>
    </reaction>
    <physiologicalReaction direction="right-to-left" evidence="5">
        <dbReference type="Rhea" id="RHEA:55874"/>
    </physiologicalReaction>
</comment>
<dbReference type="InterPro" id="IPR003680">
    <property type="entry name" value="Flavodoxin_fold"/>
</dbReference>
<evidence type="ECO:0000256" key="4">
    <source>
        <dbReference type="ARBA" id="ARBA00023027"/>
    </source>
</evidence>
<comment type="similarity">
    <text evidence="6">Belongs to the azoreductase type 1 family.</text>
</comment>
<keyword evidence="3 6" id="KW-0560">Oxidoreductase</keyword>
<dbReference type="EC" id="1.7.1.17" evidence="6"/>
<dbReference type="SUPFAM" id="SSF52218">
    <property type="entry name" value="Flavoproteins"/>
    <property type="match status" value="1"/>
</dbReference>
<evidence type="ECO:0000256" key="1">
    <source>
        <dbReference type="ARBA" id="ARBA00022630"/>
    </source>
</evidence>
<dbReference type="Proteomes" id="UP001596091">
    <property type="component" value="Unassembled WGS sequence"/>
</dbReference>
<gene>
    <name evidence="6" type="primary">azoR</name>
    <name evidence="8" type="ORF">ACFPT7_21735</name>
</gene>
<feature type="binding site" evidence="6">
    <location>
        <position position="10"/>
    </location>
    <ligand>
        <name>FMN</name>
        <dbReference type="ChEBI" id="CHEBI:58210"/>
    </ligand>
</feature>
<dbReference type="InterPro" id="IPR050104">
    <property type="entry name" value="FMN-dep_NADH:Q_OxRdtase_AzoR1"/>
</dbReference>
<comment type="function">
    <text evidence="6">Also exhibits azoreductase activity. Catalyzes the reductive cleavage of the azo bond in aromatic azo compounds to the corresponding amines.</text>
</comment>
<dbReference type="PANTHER" id="PTHR43741">
    <property type="entry name" value="FMN-DEPENDENT NADH-AZOREDUCTASE 1"/>
    <property type="match status" value="1"/>
</dbReference>
<dbReference type="Pfam" id="PF02525">
    <property type="entry name" value="Flavodoxin_2"/>
    <property type="match status" value="1"/>
</dbReference>
<accession>A0ABW1ELM7</accession>
<sequence>MATLLHVDSSPLETSITRELGREFVKTWTAAHPDGEVIYRDLAATELKPLDASWIFSSFTPEGSRSAEQTATLAVSDELIRELEQADEYVIGVAMHNFTIPGTLKLWIDQVLRSGSTFSYGAAGPVGLLRGKKAVVLIATGGVYDAGSSMSTYNFVEPYLKTILGFIGVTDVKFLTAGGTAKLMTGAIDRETLLKPVLEQVRDAVIAA</sequence>
<name>A0ABW1ELM7_9BACT</name>
<comment type="caution">
    <text evidence="8">The sequence shown here is derived from an EMBL/GenBank/DDBJ whole genome shotgun (WGS) entry which is preliminary data.</text>
</comment>
<dbReference type="PANTHER" id="PTHR43741:SF4">
    <property type="entry name" value="FMN-DEPENDENT NADH:QUINONE OXIDOREDUCTASE"/>
    <property type="match status" value="1"/>
</dbReference>
<keyword evidence="1 6" id="KW-0285">Flavoprotein</keyword>
<proteinExistence type="inferred from homology"/>
<dbReference type="EC" id="1.6.5.-" evidence="6"/>
<evidence type="ECO:0000256" key="6">
    <source>
        <dbReference type="HAMAP-Rule" id="MF_01216"/>
    </source>
</evidence>
<evidence type="ECO:0000313" key="9">
    <source>
        <dbReference type="Proteomes" id="UP001596091"/>
    </source>
</evidence>
<keyword evidence="9" id="KW-1185">Reference proteome</keyword>
<organism evidence="8 9">
    <name type="scientific">Acidicapsa dinghuensis</name>
    <dbReference type="NCBI Taxonomy" id="2218256"/>
    <lineage>
        <taxon>Bacteria</taxon>
        <taxon>Pseudomonadati</taxon>
        <taxon>Acidobacteriota</taxon>
        <taxon>Terriglobia</taxon>
        <taxon>Terriglobales</taxon>
        <taxon>Acidobacteriaceae</taxon>
        <taxon>Acidicapsa</taxon>
    </lineage>
</organism>
<evidence type="ECO:0000256" key="5">
    <source>
        <dbReference type="ARBA" id="ARBA00048542"/>
    </source>
</evidence>
<evidence type="ECO:0000313" key="8">
    <source>
        <dbReference type="EMBL" id="MFC5864945.1"/>
    </source>
</evidence>
<dbReference type="RefSeq" id="WP_263332258.1">
    <property type="nucleotide sequence ID" value="NZ_JAGSYH010000001.1"/>
</dbReference>
<dbReference type="Gene3D" id="3.40.50.360">
    <property type="match status" value="1"/>
</dbReference>
<comment type="catalytic activity">
    <reaction evidence="6">
        <text>2 a quinone + NADH + H(+) = 2 a 1,4-benzosemiquinone + NAD(+)</text>
        <dbReference type="Rhea" id="RHEA:65952"/>
        <dbReference type="ChEBI" id="CHEBI:15378"/>
        <dbReference type="ChEBI" id="CHEBI:57540"/>
        <dbReference type="ChEBI" id="CHEBI:57945"/>
        <dbReference type="ChEBI" id="CHEBI:132124"/>
        <dbReference type="ChEBI" id="CHEBI:134225"/>
    </reaction>
</comment>
<dbReference type="InterPro" id="IPR023048">
    <property type="entry name" value="NADH:quinone_OxRdtase_FMN_depd"/>
</dbReference>
<comment type="function">
    <text evidence="6">Quinone reductase that provides resistance to thiol-specific stress caused by electrophilic quinones.</text>
</comment>
<dbReference type="EMBL" id="JBHSPH010000010">
    <property type="protein sequence ID" value="MFC5864945.1"/>
    <property type="molecule type" value="Genomic_DNA"/>
</dbReference>
<evidence type="ECO:0000256" key="2">
    <source>
        <dbReference type="ARBA" id="ARBA00022643"/>
    </source>
</evidence>
<evidence type="ECO:0000256" key="3">
    <source>
        <dbReference type="ARBA" id="ARBA00023002"/>
    </source>
</evidence>
<comment type="cofactor">
    <cofactor evidence="6">
        <name>FMN</name>
        <dbReference type="ChEBI" id="CHEBI:58210"/>
    </cofactor>
    <text evidence="6">Binds 1 FMN per subunit.</text>
</comment>
<feature type="domain" description="Flavodoxin-like fold" evidence="7">
    <location>
        <begin position="3"/>
        <end position="184"/>
    </location>
</feature>
<protein>
    <recommendedName>
        <fullName evidence="6">FMN dependent NADH:quinone oxidoreductase</fullName>
        <ecNumber evidence="6">1.6.5.-</ecNumber>
    </recommendedName>
    <alternativeName>
        <fullName evidence="6">Azo-dye reductase</fullName>
    </alternativeName>
    <alternativeName>
        <fullName evidence="6">FMN-dependent NADH-azo compound oxidoreductase</fullName>
    </alternativeName>
    <alternativeName>
        <fullName evidence="6">FMN-dependent NADH-azoreductase</fullName>
        <ecNumber evidence="6">1.7.1.17</ecNumber>
    </alternativeName>
</protein>
<dbReference type="HAMAP" id="MF_01216">
    <property type="entry name" value="Azoreductase_type1"/>
    <property type="match status" value="1"/>
</dbReference>